<gene>
    <name evidence="1" type="ORF">ANANG_G00302000</name>
</gene>
<sequence>MWFITHCVCDEPQVIFQWSIYLSVLHSIRFISTVVFHLGKISPFLSTPLYTIPMNVYTSENQKYSCGLAVIHKGLRHCIRPQHKKLSNILWCVCVYHFNTKTYNLIATIP</sequence>
<dbReference type="AlphaFoldDB" id="A0A9D3RI98"/>
<accession>A0A9D3RI98</accession>
<comment type="caution">
    <text evidence="1">The sequence shown here is derived from an EMBL/GenBank/DDBJ whole genome shotgun (WGS) entry which is preliminary data.</text>
</comment>
<dbReference type="EMBL" id="JAFIRN010000018">
    <property type="protein sequence ID" value="KAG5831269.1"/>
    <property type="molecule type" value="Genomic_DNA"/>
</dbReference>
<reference evidence="1" key="1">
    <citation type="submission" date="2021-01" db="EMBL/GenBank/DDBJ databases">
        <title>A chromosome-scale assembly of European eel, Anguilla anguilla.</title>
        <authorList>
            <person name="Henkel C."/>
            <person name="Jong-Raadsen S.A."/>
            <person name="Dufour S."/>
            <person name="Weltzien F.-A."/>
            <person name="Palstra A.P."/>
            <person name="Pelster B."/>
            <person name="Spaink H.P."/>
            <person name="Van Den Thillart G.E."/>
            <person name="Jansen H."/>
            <person name="Zahm M."/>
            <person name="Klopp C."/>
            <person name="Cedric C."/>
            <person name="Louis A."/>
            <person name="Berthelot C."/>
            <person name="Parey E."/>
            <person name="Roest Crollius H."/>
            <person name="Montfort J."/>
            <person name="Robinson-Rechavi M."/>
            <person name="Bucao C."/>
            <person name="Bouchez O."/>
            <person name="Gislard M."/>
            <person name="Lluch J."/>
            <person name="Milhes M."/>
            <person name="Lampietro C."/>
            <person name="Lopez Roques C."/>
            <person name="Donnadieu C."/>
            <person name="Braasch I."/>
            <person name="Desvignes T."/>
            <person name="Postlethwait J."/>
            <person name="Bobe J."/>
            <person name="Guiguen Y."/>
            <person name="Dirks R."/>
        </authorList>
    </citation>
    <scope>NUCLEOTIDE SEQUENCE</scope>
    <source>
        <strain evidence="1">Tag_6206</strain>
        <tissue evidence="1">Liver</tissue>
    </source>
</reference>
<dbReference type="Proteomes" id="UP001044222">
    <property type="component" value="Chromosome 18"/>
</dbReference>
<name>A0A9D3RI98_ANGAN</name>
<keyword evidence="2" id="KW-1185">Reference proteome</keyword>
<protein>
    <submittedName>
        <fullName evidence="1">Uncharacterized protein</fullName>
    </submittedName>
</protein>
<evidence type="ECO:0000313" key="1">
    <source>
        <dbReference type="EMBL" id="KAG5831269.1"/>
    </source>
</evidence>
<evidence type="ECO:0000313" key="2">
    <source>
        <dbReference type="Proteomes" id="UP001044222"/>
    </source>
</evidence>
<proteinExistence type="predicted"/>
<organism evidence="1 2">
    <name type="scientific">Anguilla anguilla</name>
    <name type="common">European freshwater eel</name>
    <name type="synonym">Muraena anguilla</name>
    <dbReference type="NCBI Taxonomy" id="7936"/>
    <lineage>
        <taxon>Eukaryota</taxon>
        <taxon>Metazoa</taxon>
        <taxon>Chordata</taxon>
        <taxon>Craniata</taxon>
        <taxon>Vertebrata</taxon>
        <taxon>Euteleostomi</taxon>
        <taxon>Actinopterygii</taxon>
        <taxon>Neopterygii</taxon>
        <taxon>Teleostei</taxon>
        <taxon>Anguilliformes</taxon>
        <taxon>Anguillidae</taxon>
        <taxon>Anguilla</taxon>
    </lineage>
</organism>